<keyword evidence="8" id="KW-0808">Transferase</keyword>
<evidence type="ECO:0000256" key="18">
    <source>
        <dbReference type="ARBA" id="ARBA00040334"/>
    </source>
</evidence>
<dbReference type="GO" id="GO:0004749">
    <property type="term" value="F:ribose phosphate diphosphokinase activity"/>
    <property type="evidence" value="ECO:0007669"/>
    <property type="project" value="UniProtKB-EC"/>
</dbReference>
<dbReference type="CDD" id="cd06223">
    <property type="entry name" value="PRTases_typeI"/>
    <property type="match status" value="1"/>
</dbReference>
<dbReference type="Pfam" id="PF00153">
    <property type="entry name" value="Mito_carr"/>
    <property type="match status" value="2"/>
</dbReference>
<comment type="subunit">
    <text evidence="17">Homodimer. The active form is probably a hexamer composed of 3 homodimers.</text>
</comment>
<evidence type="ECO:0000256" key="7">
    <source>
        <dbReference type="ARBA" id="ARBA00013247"/>
    </source>
</evidence>
<reference evidence="23" key="1">
    <citation type="submission" date="2023-08" db="EMBL/GenBank/DDBJ databases">
        <title>Pelteobagrus vachellii genome.</title>
        <authorList>
            <person name="Liu H."/>
        </authorList>
    </citation>
    <scope>NUCLEOTIDE SEQUENCE</scope>
    <source>
        <strain evidence="23">PRFRI_2022a</strain>
        <tissue evidence="23">Muscle</tissue>
    </source>
</reference>
<gene>
    <name evidence="23" type="ORF">Q7C36_013701</name>
</gene>
<evidence type="ECO:0000259" key="22">
    <source>
        <dbReference type="Pfam" id="PF13793"/>
    </source>
</evidence>
<keyword evidence="14" id="KW-0067">ATP-binding</keyword>
<dbReference type="GO" id="GO:0000287">
    <property type="term" value="F:magnesium ion binding"/>
    <property type="evidence" value="ECO:0007669"/>
    <property type="project" value="InterPro"/>
</dbReference>
<comment type="cofactor">
    <cofactor evidence="1">
        <name>Mg(2+)</name>
        <dbReference type="ChEBI" id="CHEBI:18420"/>
    </cofactor>
</comment>
<evidence type="ECO:0000256" key="8">
    <source>
        <dbReference type="ARBA" id="ARBA00022679"/>
    </source>
</evidence>
<dbReference type="Gene3D" id="3.40.50.2020">
    <property type="match status" value="2"/>
</dbReference>
<dbReference type="EC" id="2.7.6.1" evidence="7"/>
<keyword evidence="13" id="KW-0418">Kinase</keyword>
<comment type="caution">
    <text evidence="23">The sequence shown here is derived from an EMBL/GenBank/DDBJ whole genome shotgun (WGS) entry which is preliminary data.</text>
</comment>
<dbReference type="Proteomes" id="UP001187315">
    <property type="component" value="Unassembled WGS sequence"/>
</dbReference>
<dbReference type="InterPro" id="IPR029057">
    <property type="entry name" value="PRTase-like"/>
</dbReference>
<feature type="repeat" description="Solcar" evidence="20">
    <location>
        <begin position="408"/>
        <end position="494"/>
    </location>
</feature>
<evidence type="ECO:0000256" key="21">
    <source>
        <dbReference type="RuleBase" id="RU000488"/>
    </source>
</evidence>
<evidence type="ECO:0000256" key="2">
    <source>
        <dbReference type="ARBA" id="ARBA00003018"/>
    </source>
</evidence>
<name>A0AA88ML59_TACVA</name>
<evidence type="ECO:0000256" key="6">
    <source>
        <dbReference type="ARBA" id="ARBA00006478"/>
    </source>
</evidence>
<evidence type="ECO:0000256" key="17">
    <source>
        <dbReference type="ARBA" id="ARBA00026067"/>
    </source>
</evidence>
<dbReference type="InterPro" id="IPR000836">
    <property type="entry name" value="PRTase_dom"/>
</dbReference>
<evidence type="ECO:0000313" key="24">
    <source>
        <dbReference type="Proteomes" id="UP001187315"/>
    </source>
</evidence>
<dbReference type="PROSITE" id="PS50920">
    <property type="entry name" value="SOLCAR"/>
    <property type="match status" value="2"/>
</dbReference>
<keyword evidence="11" id="KW-0545">Nucleotide biosynthesis</keyword>
<dbReference type="GO" id="GO:0016020">
    <property type="term" value="C:membrane"/>
    <property type="evidence" value="ECO:0007669"/>
    <property type="project" value="UniProtKB-SubCell"/>
</dbReference>
<comment type="pathway">
    <text evidence="4">Metabolic intermediate biosynthesis; 5-phospho-alpha-D-ribose 1-diphosphate biosynthesis; 5-phospho-alpha-D-ribose 1-diphosphate from D-ribose 5-phosphate (route I): step 1/1.</text>
</comment>
<dbReference type="InterPro" id="IPR018108">
    <property type="entry name" value="MCP_transmembrane"/>
</dbReference>
<dbReference type="NCBIfam" id="TIGR01251">
    <property type="entry name" value="ribP_PPkin"/>
    <property type="match status" value="1"/>
</dbReference>
<evidence type="ECO:0000256" key="13">
    <source>
        <dbReference type="ARBA" id="ARBA00022777"/>
    </source>
</evidence>
<keyword evidence="15" id="KW-0460">Magnesium</keyword>
<dbReference type="FunFam" id="3.40.50.2020:FF:000005">
    <property type="entry name" value="Ribose-phosphate pyrophosphokinase 1"/>
    <property type="match status" value="1"/>
</dbReference>
<evidence type="ECO:0000256" key="3">
    <source>
        <dbReference type="ARBA" id="ARBA00004141"/>
    </source>
</evidence>
<dbReference type="InterPro" id="IPR005946">
    <property type="entry name" value="Rib-P_diPkinase"/>
</dbReference>
<dbReference type="PANTHER" id="PTHR10210:SF118">
    <property type="entry name" value="RIBOSE-PHOSPHATE PYROPHOSPHOKINASE 1"/>
    <property type="match status" value="1"/>
</dbReference>
<feature type="domain" description="Ribose-phosphate pyrophosphokinase N-terminal" evidence="22">
    <location>
        <begin position="4"/>
        <end position="120"/>
    </location>
</feature>
<comment type="subcellular location">
    <subcellularLocation>
        <location evidence="3">Membrane</location>
        <topology evidence="3">Multi-pass membrane protein</topology>
    </subcellularLocation>
</comment>
<dbReference type="InterPro" id="IPR023395">
    <property type="entry name" value="MCP_dom_sf"/>
</dbReference>
<dbReference type="PANTHER" id="PTHR10210">
    <property type="entry name" value="RIBOSE-PHOSPHATE DIPHOSPHOKINASE FAMILY MEMBER"/>
    <property type="match status" value="1"/>
</dbReference>
<dbReference type="GO" id="GO:0006015">
    <property type="term" value="P:5-phosphoribose 1-diphosphate biosynthetic process"/>
    <property type="evidence" value="ECO:0007669"/>
    <property type="project" value="TreeGrafter"/>
</dbReference>
<dbReference type="GO" id="GO:0005524">
    <property type="term" value="F:ATP binding"/>
    <property type="evidence" value="ECO:0007669"/>
    <property type="project" value="UniProtKB-KW"/>
</dbReference>
<dbReference type="AlphaFoldDB" id="A0AA88ML59"/>
<keyword evidence="21" id="KW-0813">Transport</keyword>
<keyword evidence="24" id="KW-1185">Reference proteome</keyword>
<evidence type="ECO:0000256" key="14">
    <source>
        <dbReference type="ARBA" id="ARBA00022840"/>
    </source>
</evidence>
<keyword evidence="16 20" id="KW-0472">Membrane</keyword>
<sequence>MPNIKIFSGSSHQDLSQRIADRLGLELGKVVTKKFSNQETCVEIGESVRGEDVYIVQSGCGEINDNLMELLIMINACKIASASRVTAVIPCFPYARQDKKDKSRAPISAKLVANMLSVAGADHIITMDLHASQIQGFFDIPVDNLYAEPAVLKWIKENIPEWKNCTIVSPDAGGAKRVTSIADRLNVDFALIHKERKKANEVDRMVLVGDVKDRVAILVDDMADTCGTTCHAADKLLSAGATKVYAILTHGIFSGPAISRINNACFEAVVVTNTIPQEEKMKHCPKIQFFNAMCCSPKRDMQQNPADRSGKHDVSERGIFFQSYMNGGMSSLVCTVITFPVYKTVFRQQLHNTLIREAVVQLYKEGMLKLYRGVVPPLLMKTLQGTIIFGFQNTLLQQLSPWAESYFPRAMHPALAGLGTGVVECLLFTPFERVQSVLQNSSNDRSLPTLSKIVSRMRSETLTNGWYRAFLPTLTRNAIGSSLYFGLKDPLSRVLREKDCPPIASSFVSGMVSSLMISLPLYPLSVLVANMQAQVGGDNLGVRASWHQLWQKRQRSLVLFYRGGSLVILRSCITWGITTAINDQLTKRSG</sequence>
<comment type="similarity">
    <text evidence="5 21">Belongs to the mitochondrial carrier (TC 2.A.29) family.</text>
</comment>
<evidence type="ECO:0000256" key="9">
    <source>
        <dbReference type="ARBA" id="ARBA00022692"/>
    </source>
</evidence>
<evidence type="ECO:0000256" key="19">
    <source>
        <dbReference type="ARBA" id="ARBA00042458"/>
    </source>
</evidence>
<dbReference type="Pfam" id="PF13793">
    <property type="entry name" value="Pribosyltran_N"/>
    <property type="match status" value="1"/>
</dbReference>
<evidence type="ECO:0000256" key="4">
    <source>
        <dbReference type="ARBA" id="ARBA00004996"/>
    </source>
</evidence>
<accession>A0AA88ML59</accession>
<dbReference type="SUPFAM" id="SSF53271">
    <property type="entry name" value="PRTase-like"/>
    <property type="match status" value="1"/>
</dbReference>
<organism evidence="23 24">
    <name type="scientific">Tachysurus vachellii</name>
    <name type="common">Darkbarbel catfish</name>
    <name type="synonym">Pelteobagrus vachellii</name>
    <dbReference type="NCBI Taxonomy" id="175792"/>
    <lineage>
        <taxon>Eukaryota</taxon>
        <taxon>Metazoa</taxon>
        <taxon>Chordata</taxon>
        <taxon>Craniata</taxon>
        <taxon>Vertebrata</taxon>
        <taxon>Euteleostomi</taxon>
        <taxon>Actinopterygii</taxon>
        <taxon>Neopterygii</taxon>
        <taxon>Teleostei</taxon>
        <taxon>Ostariophysi</taxon>
        <taxon>Siluriformes</taxon>
        <taxon>Bagridae</taxon>
        <taxon>Tachysurus</taxon>
    </lineage>
</organism>
<dbReference type="GO" id="GO:0005737">
    <property type="term" value="C:cytoplasm"/>
    <property type="evidence" value="ECO:0007669"/>
    <property type="project" value="TreeGrafter"/>
</dbReference>
<evidence type="ECO:0000256" key="11">
    <source>
        <dbReference type="ARBA" id="ARBA00022727"/>
    </source>
</evidence>
<dbReference type="FunFam" id="3.40.50.2020:FF:000031">
    <property type="entry name" value="Probable PRS4-ribose-phosphate pyrophosphokinase 3"/>
    <property type="match status" value="1"/>
</dbReference>
<dbReference type="Pfam" id="PF14572">
    <property type="entry name" value="Pribosyl_synth"/>
    <property type="match status" value="1"/>
</dbReference>
<dbReference type="Gene3D" id="1.50.40.10">
    <property type="entry name" value="Mitochondrial carrier domain"/>
    <property type="match status" value="1"/>
</dbReference>
<dbReference type="GO" id="GO:0002189">
    <property type="term" value="C:ribose phosphate diphosphokinase complex"/>
    <property type="evidence" value="ECO:0007669"/>
    <property type="project" value="TreeGrafter"/>
</dbReference>
<protein>
    <recommendedName>
        <fullName evidence="18">Ribose-phosphate pyrophosphokinase 1</fullName>
        <ecNumber evidence="7">2.7.6.1</ecNumber>
    </recommendedName>
    <alternativeName>
        <fullName evidence="19">Phosphoribosyl pyrophosphate synthase I</fullName>
    </alternativeName>
</protein>
<evidence type="ECO:0000256" key="12">
    <source>
        <dbReference type="ARBA" id="ARBA00022741"/>
    </source>
</evidence>
<evidence type="ECO:0000256" key="15">
    <source>
        <dbReference type="ARBA" id="ARBA00022842"/>
    </source>
</evidence>
<comment type="similarity">
    <text evidence="6">Belongs to the ribose-phosphate pyrophosphokinase family.</text>
</comment>
<proteinExistence type="inferred from homology"/>
<keyword evidence="10" id="KW-0479">Metal-binding</keyword>
<evidence type="ECO:0000256" key="1">
    <source>
        <dbReference type="ARBA" id="ARBA00001946"/>
    </source>
</evidence>
<dbReference type="SMART" id="SM01400">
    <property type="entry name" value="Pribosyltran_N"/>
    <property type="match status" value="1"/>
</dbReference>
<dbReference type="InterPro" id="IPR029099">
    <property type="entry name" value="Pribosyltran_N"/>
</dbReference>
<evidence type="ECO:0000256" key="10">
    <source>
        <dbReference type="ARBA" id="ARBA00022723"/>
    </source>
</evidence>
<dbReference type="PROSITE" id="PS00114">
    <property type="entry name" value="PRPP_SYNTHASE"/>
    <property type="match status" value="1"/>
</dbReference>
<dbReference type="SUPFAM" id="SSF103506">
    <property type="entry name" value="Mitochondrial carrier"/>
    <property type="match status" value="1"/>
</dbReference>
<keyword evidence="9 20" id="KW-0812">Transmembrane</keyword>
<evidence type="ECO:0000256" key="20">
    <source>
        <dbReference type="PROSITE-ProRule" id="PRU00282"/>
    </source>
</evidence>
<dbReference type="NCBIfam" id="NF002320">
    <property type="entry name" value="PRK01259.1"/>
    <property type="match status" value="1"/>
</dbReference>
<evidence type="ECO:0000256" key="5">
    <source>
        <dbReference type="ARBA" id="ARBA00006375"/>
    </source>
</evidence>
<dbReference type="GO" id="GO:0006164">
    <property type="term" value="P:purine nucleotide biosynthetic process"/>
    <property type="evidence" value="ECO:0007669"/>
    <property type="project" value="TreeGrafter"/>
</dbReference>
<dbReference type="InterPro" id="IPR000842">
    <property type="entry name" value="PRib_PP_synth_CS"/>
</dbReference>
<dbReference type="GO" id="GO:0016301">
    <property type="term" value="F:kinase activity"/>
    <property type="evidence" value="ECO:0007669"/>
    <property type="project" value="UniProtKB-KW"/>
</dbReference>
<feature type="repeat" description="Solcar" evidence="20">
    <location>
        <begin position="318"/>
        <end position="398"/>
    </location>
</feature>
<comment type="function">
    <text evidence="2">Catalyzes the synthesis of phosphoribosylpyrophosphate (PRPP) that is essential for nucleotide synthesis.</text>
</comment>
<keyword evidence="12" id="KW-0547">Nucleotide-binding</keyword>
<evidence type="ECO:0000313" key="23">
    <source>
        <dbReference type="EMBL" id="KAK2838887.1"/>
    </source>
</evidence>
<evidence type="ECO:0000256" key="16">
    <source>
        <dbReference type="ARBA" id="ARBA00023136"/>
    </source>
</evidence>
<dbReference type="EMBL" id="JAVHJS010000013">
    <property type="protein sequence ID" value="KAK2838887.1"/>
    <property type="molecule type" value="Genomic_DNA"/>
</dbReference>
<dbReference type="GO" id="GO:0009156">
    <property type="term" value="P:ribonucleoside monophosphate biosynthetic process"/>
    <property type="evidence" value="ECO:0007669"/>
    <property type="project" value="InterPro"/>
</dbReference>